<dbReference type="EMBL" id="BLAJ01000004">
    <property type="protein sequence ID" value="GES50910.1"/>
    <property type="molecule type" value="Genomic_DNA"/>
</dbReference>
<dbReference type="RefSeq" id="WP_173002517.1">
    <property type="nucleotide sequence ID" value="NZ_BLAI01000001.1"/>
</dbReference>
<dbReference type="Proteomes" id="UP000390335">
    <property type="component" value="Unassembled WGS sequence"/>
</dbReference>
<sequence>MKSDLRRYRAAGNFPPRISGILVDDDLNLGKSTVRLFDHKGVSAARAGGGHAVIDQ</sequence>
<protein>
    <submittedName>
        <fullName evidence="1">Uncharacterized protein</fullName>
    </submittedName>
</protein>
<gene>
    <name evidence="1" type="ORF">RsS93_35240</name>
</gene>
<comment type="caution">
    <text evidence="1">The sequence shown here is derived from an EMBL/GenBank/DDBJ whole genome shotgun (WGS) entry which is preliminary data.</text>
</comment>
<organism evidence="1 2">
    <name type="scientific">Rhizobium dioscoreae</name>
    <dbReference type="NCBI Taxonomy" id="2653122"/>
    <lineage>
        <taxon>Bacteria</taxon>
        <taxon>Pseudomonadati</taxon>
        <taxon>Pseudomonadota</taxon>
        <taxon>Alphaproteobacteria</taxon>
        <taxon>Hyphomicrobiales</taxon>
        <taxon>Rhizobiaceae</taxon>
        <taxon>Rhizobium/Agrobacterium group</taxon>
        <taxon>Rhizobium</taxon>
    </lineage>
</organism>
<reference evidence="1 2" key="1">
    <citation type="journal article" date="2020" name="Genome Biol. Evol.">
        <title>Rhizobium dioscoreae sp. nov., a plant growth-promoting bacterium isolated from yam (Dioscorea species).</title>
        <authorList>
            <person name="Ouyabe M."/>
            <person name="Tanaka N."/>
            <person name="Shiwa Y."/>
            <person name="Fujita N."/>
            <person name="Kikuno H."/>
            <person name="Babil P."/>
            <person name="Shiwachi H."/>
        </authorList>
    </citation>
    <scope>NUCLEOTIDE SEQUENCE [LARGE SCALE GENOMIC DNA]</scope>
    <source>
        <strain evidence="1 2">S-93</strain>
    </source>
</reference>
<name>A0ABQ0Z5V6_9HYPH</name>
<evidence type="ECO:0000313" key="2">
    <source>
        <dbReference type="Proteomes" id="UP000390335"/>
    </source>
</evidence>
<keyword evidence="2" id="KW-1185">Reference proteome</keyword>
<evidence type="ECO:0000313" key="1">
    <source>
        <dbReference type="EMBL" id="GES50910.1"/>
    </source>
</evidence>
<proteinExistence type="predicted"/>
<accession>A0ABQ0Z5V6</accession>